<name>A0A419XAI2_9BACT</name>
<reference evidence="2 3" key="1">
    <citation type="submission" date="2018-09" db="EMBL/GenBank/DDBJ databases">
        <title>Genomic Encyclopedia of Archaeal and Bacterial Type Strains, Phase II (KMG-II): from individual species to whole genera.</title>
        <authorList>
            <person name="Goeker M."/>
        </authorList>
    </citation>
    <scope>NUCLEOTIDE SEQUENCE [LARGE SCALE GENOMIC DNA]</scope>
    <source>
        <strain evidence="2 3">DSM 21950</strain>
    </source>
</reference>
<dbReference type="InterPro" id="IPR014966">
    <property type="entry name" value="FRG-dom"/>
</dbReference>
<gene>
    <name evidence="2" type="ORF">BXY64_1791</name>
</gene>
<dbReference type="OrthoDB" id="9816036at2"/>
<comment type="caution">
    <text evidence="2">The sequence shown here is derived from an EMBL/GenBank/DDBJ whole genome shotgun (WGS) entry which is preliminary data.</text>
</comment>
<keyword evidence="3" id="KW-1185">Reference proteome</keyword>
<proteinExistence type="predicted"/>
<dbReference type="SMART" id="SM00901">
    <property type="entry name" value="FRG"/>
    <property type="match status" value="1"/>
</dbReference>
<evidence type="ECO:0000313" key="2">
    <source>
        <dbReference type="EMBL" id="RKE04763.1"/>
    </source>
</evidence>
<accession>A0A419XAI2</accession>
<dbReference type="EMBL" id="RAPQ01000008">
    <property type="protein sequence ID" value="RKE04763.1"/>
    <property type="molecule type" value="Genomic_DNA"/>
</dbReference>
<evidence type="ECO:0000259" key="1">
    <source>
        <dbReference type="SMART" id="SM00901"/>
    </source>
</evidence>
<dbReference type="Pfam" id="PF08867">
    <property type="entry name" value="FRG"/>
    <property type="match status" value="1"/>
</dbReference>
<feature type="domain" description="FRG" evidence="1">
    <location>
        <begin position="31"/>
        <end position="127"/>
    </location>
</feature>
<protein>
    <submittedName>
        <fullName evidence="2">FRG domain-containing protein</fullName>
    </submittedName>
</protein>
<dbReference type="RefSeq" id="WP_120239508.1">
    <property type="nucleotide sequence ID" value="NZ_CANNEC010000003.1"/>
</dbReference>
<evidence type="ECO:0000313" key="3">
    <source>
        <dbReference type="Proteomes" id="UP000284531"/>
    </source>
</evidence>
<dbReference type="Proteomes" id="UP000284531">
    <property type="component" value="Unassembled WGS sequence"/>
</dbReference>
<organism evidence="2 3">
    <name type="scientific">Marinifilum flexuosum</name>
    <dbReference type="NCBI Taxonomy" id="1117708"/>
    <lineage>
        <taxon>Bacteria</taxon>
        <taxon>Pseudomonadati</taxon>
        <taxon>Bacteroidota</taxon>
        <taxon>Bacteroidia</taxon>
        <taxon>Marinilabiliales</taxon>
        <taxon>Marinifilaceae</taxon>
    </lineage>
</organism>
<sequence length="277" mass="33075">MELKKEIIPTSWSELQEVLFTDSYNDKINRIRSPYIYRGLSKFDYQLKTSLIRLKGPYDELEFHLLRNFKKYSFRPDINNKSDWEWLALAQHHGLPTRLLDWTYSPYVALHFATAEIEKYHHDGVIWALNYESLKNYLPENLQYKLHQIGSNSFTIEMLHELYQDLRELSKEKSDFVVAFEPPSLDDRIVNQYGIFTFMSHSSSILNSWLMDKPDLYFRIRIPAAMKWEIRDKLDQVNINERVLFPGMDGLSKWLTRHYSPTDSKKQKNLSLETNHQ</sequence>
<dbReference type="AlphaFoldDB" id="A0A419XAI2"/>